<feature type="transmembrane region" description="Helical" evidence="8">
    <location>
        <begin position="44"/>
        <end position="66"/>
    </location>
</feature>
<dbReference type="GO" id="GO:0004222">
    <property type="term" value="F:metalloendopeptidase activity"/>
    <property type="evidence" value="ECO:0007669"/>
    <property type="project" value="InterPro"/>
</dbReference>
<keyword evidence="4" id="KW-0378">Hydrolase</keyword>
<dbReference type="PANTHER" id="PTHR11733:SF240">
    <property type="entry name" value="GH14155P-RELATED"/>
    <property type="match status" value="1"/>
</dbReference>
<reference evidence="11" key="2">
    <citation type="journal article" date="2023" name="Science">
        <title>Genomic signatures of disease resistance in endangered staghorn corals.</title>
        <authorList>
            <person name="Vollmer S.V."/>
            <person name="Selwyn J.D."/>
            <person name="Despard B.A."/>
            <person name="Roesel C.L."/>
        </authorList>
    </citation>
    <scope>NUCLEOTIDE SEQUENCE</scope>
    <source>
        <strain evidence="11">K2</strain>
    </source>
</reference>
<organism evidence="11 12">
    <name type="scientific">Acropora cervicornis</name>
    <name type="common">Staghorn coral</name>
    <dbReference type="NCBI Taxonomy" id="6130"/>
    <lineage>
        <taxon>Eukaryota</taxon>
        <taxon>Metazoa</taxon>
        <taxon>Cnidaria</taxon>
        <taxon>Anthozoa</taxon>
        <taxon>Hexacorallia</taxon>
        <taxon>Scleractinia</taxon>
        <taxon>Astrocoeniina</taxon>
        <taxon>Acroporidae</taxon>
        <taxon>Acropora</taxon>
    </lineage>
</organism>
<evidence type="ECO:0000256" key="6">
    <source>
        <dbReference type="ARBA" id="ARBA00023049"/>
    </source>
</evidence>
<keyword evidence="3" id="KW-0479">Metal-binding</keyword>
<keyword evidence="8" id="KW-0472">Membrane</keyword>
<dbReference type="SUPFAM" id="SSF55486">
    <property type="entry name" value="Metalloproteases ('zincins'), catalytic domain"/>
    <property type="match status" value="1"/>
</dbReference>
<comment type="caution">
    <text evidence="11">The sequence shown here is derived from an EMBL/GenBank/DDBJ whole genome shotgun (WGS) entry which is preliminary data.</text>
</comment>
<protein>
    <submittedName>
        <fullName evidence="11">Endothelin-converting enzyme 1</fullName>
    </submittedName>
</protein>
<proteinExistence type="predicted"/>
<dbReference type="GO" id="GO:0005886">
    <property type="term" value="C:plasma membrane"/>
    <property type="evidence" value="ECO:0007669"/>
    <property type="project" value="TreeGrafter"/>
</dbReference>
<dbReference type="Proteomes" id="UP001249851">
    <property type="component" value="Unassembled WGS sequence"/>
</dbReference>
<evidence type="ECO:0000256" key="8">
    <source>
        <dbReference type="SAM" id="Phobius"/>
    </source>
</evidence>
<evidence type="ECO:0000256" key="5">
    <source>
        <dbReference type="ARBA" id="ARBA00022833"/>
    </source>
</evidence>
<comment type="cofactor">
    <cofactor evidence="1">
        <name>Zn(2+)</name>
        <dbReference type="ChEBI" id="CHEBI:29105"/>
    </cofactor>
</comment>
<dbReference type="AlphaFoldDB" id="A0AAD9QMK6"/>
<keyword evidence="2" id="KW-0645">Protease</keyword>
<evidence type="ECO:0000313" key="11">
    <source>
        <dbReference type="EMBL" id="KAK2563721.1"/>
    </source>
</evidence>
<dbReference type="Pfam" id="PF05649">
    <property type="entry name" value="Peptidase_M13_N"/>
    <property type="match status" value="2"/>
</dbReference>
<evidence type="ECO:0000256" key="2">
    <source>
        <dbReference type="ARBA" id="ARBA00022670"/>
    </source>
</evidence>
<dbReference type="GO" id="GO:0046872">
    <property type="term" value="F:metal ion binding"/>
    <property type="evidence" value="ECO:0007669"/>
    <property type="project" value="UniProtKB-KW"/>
</dbReference>
<dbReference type="InterPro" id="IPR042089">
    <property type="entry name" value="Peptidase_M13_dom_2"/>
</dbReference>
<evidence type="ECO:0000259" key="9">
    <source>
        <dbReference type="Pfam" id="PF01431"/>
    </source>
</evidence>
<evidence type="ECO:0000256" key="7">
    <source>
        <dbReference type="SAM" id="MobiDB-lite"/>
    </source>
</evidence>
<dbReference type="Pfam" id="PF01431">
    <property type="entry name" value="Peptidase_M13"/>
    <property type="match status" value="1"/>
</dbReference>
<feature type="domain" description="Peptidase M13 N-terminal" evidence="10">
    <location>
        <begin position="109"/>
        <end position="247"/>
    </location>
</feature>
<keyword evidence="6" id="KW-0482">Metalloprotease</keyword>
<evidence type="ECO:0000256" key="3">
    <source>
        <dbReference type="ARBA" id="ARBA00022723"/>
    </source>
</evidence>
<keyword evidence="5" id="KW-0862">Zinc</keyword>
<reference evidence="11" key="1">
    <citation type="journal article" date="2023" name="G3 (Bethesda)">
        <title>Whole genome assembly and annotation of the endangered Caribbean coral Acropora cervicornis.</title>
        <authorList>
            <person name="Selwyn J.D."/>
            <person name="Vollmer S.V."/>
        </authorList>
    </citation>
    <scope>NUCLEOTIDE SEQUENCE</scope>
    <source>
        <strain evidence="11">K2</strain>
    </source>
</reference>
<evidence type="ECO:0000313" key="12">
    <source>
        <dbReference type="Proteomes" id="UP001249851"/>
    </source>
</evidence>
<keyword evidence="8" id="KW-0812">Transmembrane</keyword>
<sequence length="715" mass="81408">MSSNPIENGIDVEFGPQSASSTQSLGVRRKSVALNKENKRRLRLGLGIFCFVLLVACIALVIFLVLEIRKEKKTATCKETSEASAECNSGGCMQAASALRQNMNESIDPCEDFFQYSCGNWITNNPILPSENRISTFGNLYKRNSEKLLLLLMKTGDNLPTSHAVQKVKAYFKSCMKEDESDDAVTQILTKFITRFGSWPLGGNATWNESIWSIFETSQKMNREISGTPLFYLGISVDPRNSWKFVLETRLAYLEFMTKVGKLLGGGNTTRKQMEDVMKFEGKLAKIIPPKSEIRANYHQAMNLTTLEHKAPGIGFTWLEYLNGVMKHFNISLNGSDRVLVPSVEYLKNLSIVINGTEKRTLSNYMMWTFVRSVIPYLSRNFREAYLDFQKATQGKKQAKPRWLSCVEDMNSYTHGLTFAMGYMWIQSAFDVKMIPLIEEMMRGISVAFRDETPNYDWVDEQTRKKILQKEKAMKFKVGFPELCGNETLLNNYYESLNISGDYLTNALAVTSWRRKMWLVGPQLVNAFYLPSRNEINILAGILQPPFYYGRKAPRAVNYGAIGMILGHELSHGFDANGRVFNKDGELIDNLWTNYTTQGFEKRAQCMEEQYSKYSVDGGELGQIEGYKDWVKKNGKEMLLPGLNKTNEQLFFLSFAQMWCSSYTPAAAYMLAKTDSHTLAKYRVIGTLSNIKEFSEAFKCKVGSRMNPEKKCHVW</sequence>
<dbReference type="InterPro" id="IPR000718">
    <property type="entry name" value="Peptidase_M13"/>
</dbReference>
<dbReference type="PANTHER" id="PTHR11733">
    <property type="entry name" value="ZINC METALLOPROTEASE FAMILY M13 NEPRILYSIN-RELATED"/>
    <property type="match status" value="1"/>
</dbReference>
<feature type="domain" description="Peptidase M13 C-terminal" evidence="9">
    <location>
        <begin position="526"/>
        <end position="714"/>
    </location>
</feature>
<dbReference type="GO" id="GO:0016485">
    <property type="term" value="P:protein processing"/>
    <property type="evidence" value="ECO:0007669"/>
    <property type="project" value="TreeGrafter"/>
</dbReference>
<feature type="region of interest" description="Disordered" evidence="7">
    <location>
        <begin position="1"/>
        <end position="22"/>
    </location>
</feature>
<dbReference type="EMBL" id="JARQWQ010000024">
    <property type="protein sequence ID" value="KAK2563721.1"/>
    <property type="molecule type" value="Genomic_DNA"/>
</dbReference>
<dbReference type="PRINTS" id="PR00786">
    <property type="entry name" value="NEPRILYSIN"/>
</dbReference>
<evidence type="ECO:0000256" key="4">
    <source>
        <dbReference type="ARBA" id="ARBA00022801"/>
    </source>
</evidence>
<dbReference type="InterPro" id="IPR008753">
    <property type="entry name" value="Peptidase_M13_N"/>
</dbReference>
<dbReference type="PROSITE" id="PS51885">
    <property type="entry name" value="NEPRILYSIN"/>
    <property type="match status" value="1"/>
</dbReference>
<dbReference type="CDD" id="cd08662">
    <property type="entry name" value="M13"/>
    <property type="match status" value="1"/>
</dbReference>
<accession>A0AAD9QMK6</accession>
<evidence type="ECO:0000256" key="1">
    <source>
        <dbReference type="ARBA" id="ARBA00001947"/>
    </source>
</evidence>
<dbReference type="InterPro" id="IPR024079">
    <property type="entry name" value="MetalloPept_cat_dom_sf"/>
</dbReference>
<gene>
    <name evidence="11" type="ORF">P5673_012706</name>
</gene>
<dbReference type="Gene3D" id="1.10.1380.10">
    <property type="entry name" value="Neutral endopeptidase , domain2"/>
    <property type="match status" value="1"/>
</dbReference>
<name>A0AAD9QMK6_ACRCE</name>
<dbReference type="InterPro" id="IPR018497">
    <property type="entry name" value="Peptidase_M13_C"/>
</dbReference>
<keyword evidence="8" id="KW-1133">Transmembrane helix</keyword>
<dbReference type="Gene3D" id="3.40.390.10">
    <property type="entry name" value="Collagenase (Catalytic Domain)"/>
    <property type="match status" value="1"/>
</dbReference>
<feature type="domain" description="Peptidase M13 N-terminal" evidence="10">
    <location>
        <begin position="249"/>
        <end position="481"/>
    </location>
</feature>
<evidence type="ECO:0000259" key="10">
    <source>
        <dbReference type="Pfam" id="PF05649"/>
    </source>
</evidence>
<keyword evidence="12" id="KW-1185">Reference proteome</keyword>